<reference evidence="3 4" key="1">
    <citation type="journal article" date="2016" name="Nat. Commun.">
        <title>Thousands of microbial genomes shed light on interconnected biogeochemical processes in an aquifer system.</title>
        <authorList>
            <person name="Anantharaman K."/>
            <person name="Brown C.T."/>
            <person name="Hug L.A."/>
            <person name="Sharon I."/>
            <person name="Castelle C.J."/>
            <person name="Probst A.J."/>
            <person name="Thomas B.C."/>
            <person name="Singh A."/>
            <person name="Wilkins M.J."/>
            <person name="Karaoz U."/>
            <person name="Brodie E.L."/>
            <person name="Williams K.H."/>
            <person name="Hubbard S.S."/>
            <person name="Banfield J.F."/>
        </authorList>
    </citation>
    <scope>NUCLEOTIDE SEQUENCE [LARGE SCALE GENOMIC DNA]</scope>
</reference>
<gene>
    <name evidence="3" type="ORF">A3D34_02150</name>
</gene>
<accession>A0A1G2HWT4</accession>
<dbReference type="AlphaFoldDB" id="A0A1G2HWT4"/>
<keyword evidence="1" id="KW-0175">Coiled coil</keyword>
<keyword evidence="2" id="KW-0472">Membrane</keyword>
<evidence type="ECO:0000313" key="3">
    <source>
        <dbReference type="EMBL" id="OGZ66943.1"/>
    </source>
</evidence>
<protein>
    <submittedName>
        <fullName evidence="3">Uncharacterized protein</fullName>
    </submittedName>
</protein>
<sequence length="204" mass="23281">MEKISLAIIIAICILLSIFIGYKFFLNGSVAHNETQFNNPILTEDQTQQNNEYNEYLDNLKKEVENEFNTYLKSKLENWSLYIADPESYDKQFGSTDGCGGTVKVSDDFVDYIKKSEKGPVYKLPLKYRLYLVYTPNYNYWSTKKFLSFTSDDMGICGVGGPMRISATADKVLWINGMCGGAGGPDCDQNYFLLELIKDYFIKN</sequence>
<dbReference type="EMBL" id="MHOQ01000017">
    <property type="protein sequence ID" value="OGZ66943.1"/>
    <property type="molecule type" value="Genomic_DNA"/>
</dbReference>
<evidence type="ECO:0000256" key="2">
    <source>
        <dbReference type="SAM" id="Phobius"/>
    </source>
</evidence>
<evidence type="ECO:0000313" key="4">
    <source>
        <dbReference type="Proteomes" id="UP000179183"/>
    </source>
</evidence>
<feature type="coiled-coil region" evidence="1">
    <location>
        <begin position="43"/>
        <end position="70"/>
    </location>
</feature>
<organism evidence="3 4">
    <name type="scientific">Candidatus Staskawiczbacteria bacterium RIFCSPHIGHO2_02_FULL_33_16</name>
    <dbReference type="NCBI Taxonomy" id="1802204"/>
    <lineage>
        <taxon>Bacteria</taxon>
        <taxon>Candidatus Staskawicziibacteriota</taxon>
    </lineage>
</organism>
<comment type="caution">
    <text evidence="3">The sequence shown here is derived from an EMBL/GenBank/DDBJ whole genome shotgun (WGS) entry which is preliminary data.</text>
</comment>
<proteinExistence type="predicted"/>
<keyword evidence="2" id="KW-1133">Transmembrane helix</keyword>
<name>A0A1G2HWT4_9BACT</name>
<evidence type="ECO:0000256" key="1">
    <source>
        <dbReference type="SAM" id="Coils"/>
    </source>
</evidence>
<feature type="transmembrane region" description="Helical" evidence="2">
    <location>
        <begin position="6"/>
        <end position="26"/>
    </location>
</feature>
<dbReference type="Proteomes" id="UP000179183">
    <property type="component" value="Unassembled WGS sequence"/>
</dbReference>
<keyword evidence="2" id="KW-0812">Transmembrane</keyword>